<dbReference type="RefSeq" id="XP_067489437.1">
    <property type="nucleotide sequence ID" value="XM_067634958.1"/>
</dbReference>
<accession>A0A436ZYV0</accession>
<keyword evidence="2" id="KW-1185">Reference proteome</keyword>
<gene>
    <name evidence="1" type="ORF">DFL_005665</name>
</gene>
<dbReference type="STRING" id="97331.A0A436ZYV0"/>
<evidence type="ECO:0000313" key="1">
    <source>
        <dbReference type="EMBL" id="RVD83893.1"/>
    </source>
</evidence>
<dbReference type="AlphaFoldDB" id="A0A436ZYV0"/>
<reference evidence="1 2" key="1">
    <citation type="submission" date="2019-01" db="EMBL/GenBank/DDBJ databases">
        <title>Intercellular communication is required for trap formation in the nematode-trapping fungus Duddingtonia flagrans.</title>
        <authorList>
            <person name="Youssar L."/>
            <person name="Wernet V."/>
            <person name="Hensel N."/>
            <person name="Hildebrandt H.-G."/>
            <person name="Fischer R."/>
        </authorList>
    </citation>
    <scope>NUCLEOTIDE SEQUENCE [LARGE SCALE GENOMIC DNA]</scope>
    <source>
        <strain evidence="1 2">CBS H-5679</strain>
    </source>
</reference>
<sequence length="255" mass="28761">MDCEKTFRVIIKAIKSTSLECSTISFENVSDADAETIYDSLYHPINNLESRHFRYNFNSLTKTLTVKMPSEIHEVGLGWMFSFCSWRESMPPSSETDIEVLASPKFDKFDPPYQNSIKEPDGLFRVFGSNFPSVVLEVGWSETWTKLKLDRDLWLNGSGGVAPVVILINFTKTSRGVKGVVELASRRNSEQVIQSKPIWPVPSAGTEDPFILLGELYGSHLPAEYDPSTKLYFKMSVLRSRGERRLTELSLSACA</sequence>
<proteinExistence type="predicted"/>
<name>A0A436ZYV0_ARTFL</name>
<dbReference type="Proteomes" id="UP000283090">
    <property type="component" value="Unassembled WGS sequence"/>
</dbReference>
<dbReference type="GeneID" id="93587976"/>
<evidence type="ECO:0000313" key="2">
    <source>
        <dbReference type="Proteomes" id="UP000283090"/>
    </source>
</evidence>
<dbReference type="EMBL" id="SAEB01000007">
    <property type="protein sequence ID" value="RVD83893.1"/>
    <property type="molecule type" value="Genomic_DNA"/>
</dbReference>
<dbReference type="VEuPathDB" id="FungiDB:DFL_005665"/>
<organism evidence="1 2">
    <name type="scientific">Arthrobotrys flagrans</name>
    <name type="common">Nematode-trapping fungus</name>
    <name type="synonym">Trichothecium flagrans</name>
    <dbReference type="NCBI Taxonomy" id="97331"/>
    <lineage>
        <taxon>Eukaryota</taxon>
        <taxon>Fungi</taxon>
        <taxon>Dikarya</taxon>
        <taxon>Ascomycota</taxon>
        <taxon>Pezizomycotina</taxon>
        <taxon>Orbiliomycetes</taxon>
        <taxon>Orbiliales</taxon>
        <taxon>Orbiliaceae</taxon>
        <taxon>Arthrobotrys</taxon>
    </lineage>
</organism>
<protein>
    <recommendedName>
        <fullName evidence="3">Restriction endonuclease domain-containing protein</fullName>
    </recommendedName>
</protein>
<comment type="caution">
    <text evidence="1">The sequence shown here is derived from an EMBL/GenBank/DDBJ whole genome shotgun (WGS) entry which is preliminary data.</text>
</comment>
<evidence type="ECO:0008006" key="3">
    <source>
        <dbReference type="Google" id="ProtNLM"/>
    </source>
</evidence>
<dbReference type="OrthoDB" id="76567at2759"/>